<dbReference type="PANTHER" id="PTHR42741">
    <property type="entry name" value="NITROREDUCTASE FAMILY PROTEIN"/>
    <property type="match status" value="1"/>
</dbReference>
<name>A0A5E6MQB9_9BACT</name>
<dbReference type="Gene3D" id="3.40.109.10">
    <property type="entry name" value="NADH Oxidase"/>
    <property type="match status" value="2"/>
</dbReference>
<dbReference type="SUPFAM" id="SSF55469">
    <property type="entry name" value="FMN-dependent nitroreductase-like"/>
    <property type="match status" value="2"/>
</dbReference>
<organism evidence="1 2">
    <name type="scientific">Methylacidimicrobium tartarophylax</name>
    <dbReference type="NCBI Taxonomy" id="1041768"/>
    <lineage>
        <taxon>Bacteria</taxon>
        <taxon>Pseudomonadati</taxon>
        <taxon>Verrucomicrobiota</taxon>
        <taxon>Methylacidimicrobium</taxon>
    </lineage>
</organism>
<dbReference type="GO" id="GO:0016491">
    <property type="term" value="F:oxidoreductase activity"/>
    <property type="evidence" value="ECO:0007669"/>
    <property type="project" value="InterPro"/>
</dbReference>
<keyword evidence="2" id="KW-1185">Reference proteome</keyword>
<dbReference type="EMBL" id="CABFVA020000111">
    <property type="protein sequence ID" value="VVM07761.1"/>
    <property type="molecule type" value="Genomic_DNA"/>
</dbReference>
<proteinExistence type="predicted"/>
<dbReference type="PANTHER" id="PTHR42741:SF3">
    <property type="entry name" value="NITROREDUCTASE FAMILY PROTEIN"/>
    <property type="match status" value="1"/>
</dbReference>
<evidence type="ECO:0000313" key="1">
    <source>
        <dbReference type="EMBL" id="VVM07761.1"/>
    </source>
</evidence>
<dbReference type="RefSeq" id="WP_142660758.1">
    <property type="nucleotide sequence ID" value="NZ_CABFVA020000111.1"/>
</dbReference>
<accession>A0A5E6MQB9</accession>
<evidence type="ECO:0000313" key="2">
    <source>
        <dbReference type="Proteomes" id="UP000334923"/>
    </source>
</evidence>
<gene>
    <name evidence="1" type="ORF">MAMT_01914</name>
</gene>
<evidence type="ECO:0008006" key="3">
    <source>
        <dbReference type="Google" id="ProtNLM"/>
    </source>
</evidence>
<protein>
    <recommendedName>
        <fullName evidence="3">Nitroreductase domain-containing protein</fullName>
    </recommendedName>
</protein>
<dbReference type="AlphaFoldDB" id="A0A5E6MQB9"/>
<dbReference type="OrthoDB" id="9801593at2"/>
<dbReference type="Proteomes" id="UP000334923">
    <property type="component" value="Unassembled WGS sequence"/>
</dbReference>
<dbReference type="InterPro" id="IPR000415">
    <property type="entry name" value="Nitroreductase-like"/>
</dbReference>
<dbReference type="CDD" id="cd02142">
    <property type="entry name" value="McbC_SagB-like_oxidoreductase"/>
    <property type="match status" value="1"/>
</dbReference>
<reference evidence="1 2" key="1">
    <citation type="submission" date="2019-09" db="EMBL/GenBank/DDBJ databases">
        <authorList>
            <person name="Cremers G."/>
        </authorList>
    </citation>
    <scope>NUCLEOTIDE SEQUENCE [LARGE SCALE GENOMIC DNA]</scope>
    <source>
        <strain evidence="1">4A</strain>
    </source>
</reference>
<sequence>MASSILAYHTSSKHSFSRYADSPGFLDWESQPDPFRRFEGSPETLLDLPSEEAGPGYDLLFDRPPDPSPLSLRSLSRFLYESLALSAWKQALHSPPWSLRVNPSSGNLHPTEGYLLLPPLPGSQSAGIFHYSPLRHSLEARRLLEADQWEELVAGLPQGTFFAGLSSIYWREAWKYGERAFRYCHHDLGHALGTLALSARIRGWRSLLLPAVGEPELARILAVENQQGPEAEHADCLLAIFPNRNARLDGAIRSFRLPAALLATLRDQRPLGDPNQLSSDHLPWPLLEQAIDSAAYSGGWSGEEPLSCPALPPMAPLSSEGASLLVRRRRSAMAMDGKTSISRDSFLRILSQLLPRGDSFPFAHLPWRPRVSLLFFVHRVEGFSPGLYLLLRSPAHEASLRRELRPEFAWRTPPGFPEALPFFLLAPGDFRESAAKISCYQTIASGGCFALAMLADLSGVQERPWFYPRLFWECGLLGQLLYLGAEAAGLQGTGIGCYFDDGLHDLVGIRGLPWQSLYHFTVGRGVVDRRLQTQPAYAHLRRPTD</sequence>